<dbReference type="Gramene" id="Jr03_12200_p1">
    <property type="protein sequence ID" value="cds.Jr03_12200_p1"/>
    <property type="gene ID" value="Jr03_12200"/>
</dbReference>
<dbReference type="PANTHER" id="PTHR33159">
    <property type="entry name" value="RPM1-INTERACTING PROTEIN 4 (RIN4) FAMILY PROTEIN"/>
    <property type="match status" value="1"/>
</dbReference>
<dbReference type="GO" id="GO:0005886">
    <property type="term" value="C:plasma membrane"/>
    <property type="evidence" value="ECO:0000318"/>
    <property type="project" value="GO_Central"/>
</dbReference>
<protein>
    <submittedName>
        <fullName evidence="4">RPM1-interacting protein 4-like</fullName>
    </submittedName>
</protein>
<dbReference type="InterPro" id="IPR008700">
    <property type="entry name" value="TypeIII_avirulence_cleave"/>
</dbReference>
<dbReference type="Pfam" id="PF05627">
    <property type="entry name" value="AvrRpt-cleavage"/>
    <property type="match status" value="2"/>
</dbReference>
<feature type="compositionally biased region" description="Basic residues" evidence="1">
    <location>
        <begin position="82"/>
        <end position="92"/>
    </location>
</feature>
<keyword evidence="3" id="KW-1185">Reference proteome</keyword>
<dbReference type="InterPro" id="IPR040387">
    <property type="entry name" value="RIN4/NOI4"/>
</dbReference>
<feature type="compositionally biased region" description="Polar residues" evidence="1">
    <location>
        <begin position="192"/>
        <end position="201"/>
    </location>
</feature>
<organism evidence="3 4">
    <name type="scientific">Juglans regia</name>
    <name type="common">English walnut</name>
    <dbReference type="NCBI Taxonomy" id="51240"/>
    <lineage>
        <taxon>Eukaryota</taxon>
        <taxon>Viridiplantae</taxon>
        <taxon>Streptophyta</taxon>
        <taxon>Embryophyta</taxon>
        <taxon>Tracheophyta</taxon>
        <taxon>Spermatophyta</taxon>
        <taxon>Magnoliopsida</taxon>
        <taxon>eudicotyledons</taxon>
        <taxon>Gunneridae</taxon>
        <taxon>Pentapetalae</taxon>
        <taxon>rosids</taxon>
        <taxon>fabids</taxon>
        <taxon>Fagales</taxon>
        <taxon>Juglandaceae</taxon>
        <taxon>Juglans</taxon>
    </lineage>
</organism>
<evidence type="ECO:0000256" key="1">
    <source>
        <dbReference type="SAM" id="MobiDB-lite"/>
    </source>
</evidence>
<dbReference type="OrthoDB" id="765662at2759"/>
<name>A0A2I4DKC0_JUGRE</name>
<dbReference type="RefSeq" id="XP_018807600.1">
    <property type="nucleotide sequence ID" value="XM_018952055.1"/>
</dbReference>
<dbReference type="STRING" id="51240.A0A2I4DKC0"/>
<dbReference type="PANTHER" id="PTHR33159:SF49">
    <property type="entry name" value="RPM1-INTERACTING PROTEIN 4"/>
    <property type="match status" value="1"/>
</dbReference>
<feature type="compositionally biased region" description="Basic and acidic residues" evidence="1">
    <location>
        <begin position="141"/>
        <end position="152"/>
    </location>
</feature>
<sequence>MAQHSRVPKFGNWESGDIAYTAYFENVRKERTGVLRMNPNDPEENPEAFVNADYSIVQAPLHVNSRKSIISPVENNHVVAGKVRHRGNHRSHLTSESGSDRSNSDSSLMQHSHRRDKSDKKKSSLAEGISNSSSGHSRHPTRSDPPHHREASVPKFGAWDEADPSSGDGFTVIFNKVKEEKQIASSHYPVNVPQQPSYHSNTQRRGRSSSRSKISCCLFSCGRE</sequence>
<reference evidence="4" key="1">
    <citation type="submission" date="2025-08" db="UniProtKB">
        <authorList>
            <consortium name="RefSeq"/>
        </authorList>
    </citation>
    <scope>IDENTIFICATION</scope>
    <source>
        <tissue evidence="4">Leaves</tissue>
    </source>
</reference>
<evidence type="ECO:0000313" key="4">
    <source>
        <dbReference type="RefSeq" id="XP_018807600.1"/>
    </source>
</evidence>
<dbReference type="KEGG" id="jre:108980986"/>
<feature type="domain" description="RIN4 pathogenic type III effector avirulence factor Avr cleavage site" evidence="2">
    <location>
        <begin position="3"/>
        <end position="31"/>
    </location>
</feature>
<accession>A0A2I4DKC0</accession>
<evidence type="ECO:0000313" key="3">
    <source>
        <dbReference type="Proteomes" id="UP000235220"/>
    </source>
</evidence>
<feature type="domain" description="RIN4 pathogenic type III effector avirulence factor Avr cleavage site" evidence="2">
    <location>
        <begin position="149"/>
        <end position="182"/>
    </location>
</feature>
<proteinExistence type="predicted"/>
<evidence type="ECO:0000259" key="2">
    <source>
        <dbReference type="Pfam" id="PF05627"/>
    </source>
</evidence>
<dbReference type="Proteomes" id="UP000235220">
    <property type="component" value="Chromosome 3"/>
</dbReference>
<dbReference type="AlphaFoldDB" id="A0A2I4DKC0"/>
<feature type="region of interest" description="Disordered" evidence="1">
    <location>
        <begin position="80"/>
        <end position="152"/>
    </location>
</feature>
<feature type="region of interest" description="Disordered" evidence="1">
    <location>
        <begin position="185"/>
        <end position="213"/>
    </location>
</feature>
<dbReference type="GeneID" id="108980986"/>
<gene>
    <name evidence="4" type="primary">LOC108980986</name>
</gene>